<comment type="caution">
    <text evidence="3">The sequence shown here is derived from an EMBL/GenBank/DDBJ whole genome shotgun (WGS) entry which is preliminary data.</text>
</comment>
<dbReference type="Proteomes" id="UP001217089">
    <property type="component" value="Unassembled WGS sequence"/>
</dbReference>
<reference evidence="3 4" key="1">
    <citation type="submission" date="2022-12" db="EMBL/GenBank/DDBJ databases">
        <title>Chromosome-level genome of Tegillarca granosa.</title>
        <authorList>
            <person name="Kim J."/>
        </authorList>
    </citation>
    <scope>NUCLEOTIDE SEQUENCE [LARGE SCALE GENOMIC DNA]</scope>
    <source>
        <strain evidence="3">Teg-2019</strain>
        <tissue evidence="3">Adductor muscle</tissue>
    </source>
</reference>
<evidence type="ECO:0000256" key="1">
    <source>
        <dbReference type="SAM" id="SignalP"/>
    </source>
</evidence>
<accession>A0ABQ9FIC5</accession>
<gene>
    <name evidence="3" type="ORF">KUTeg_004948</name>
</gene>
<sequence>MKHLKLLNAVLAVMCILNEFKFAESHGRLMDPPSRSTLWRYSQFRDRAGVEINYSDTSLFCGGFSYQKSKGMRCGACGDPVDGPFKNEAGGKYARHKVISRCIPIGQKTMNVLAQVTANHKGFFEYRICPNNDFKKRVSLDCLNRNLLRVAGATGTGPDPVSTLHWRN</sequence>
<name>A0ABQ9FIC5_TEGGR</name>
<feature type="signal peptide" evidence="1">
    <location>
        <begin position="1"/>
        <end position="25"/>
    </location>
</feature>
<evidence type="ECO:0000313" key="4">
    <source>
        <dbReference type="Proteomes" id="UP001217089"/>
    </source>
</evidence>
<feature type="domain" description="Chitin-binding type-4" evidence="2">
    <location>
        <begin position="26"/>
        <end position="144"/>
    </location>
</feature>
<evidence type="ECO:0000313" key="3">
    <source>
        <dbReference type="EMBL" id="KAJ8317044.1"/>
    </source>
</evidence>
<keyword evidence="4" id="KW-1185">Reference proteome</keyword>
<proteinExistence type="predicted"/>
<dbReference type="EMBL" id="JARBDR010000246">
    <property type="protein sequence ID" value="KAJ8317044.1"/>
    <property type="molecule type" value="Genomic_DNA"/>
</dbReference>
<evidence type="ECO:0000259" key="2">
    <source>
        <dbReference type="Pfam" id="PF03067"/>
    </source>
</evidence>
<keyword evidence="1" id="KW-0732">Signal</keyword>
<protein>
    <recommendedName>
        <fullName evidence="2">Chitin-binding type-4 domain-containing protein</fullName>
    </recommendedName>
</protein>
<dbReference type="InterPro" id="IPR004302">
    <property type="entry name" value="Cellulose/chitin-bd_N"/>
</dbReference>
<dbReference type="Pfam" id="PF03067">
    <property type="entry name" value="LPMO_10"/>
    <property type="match status" value="1"/>
</dbReference>
<organism evidence="3 4">
    <name type="scientific">Tegillarca granosa</name>
    <name type="common">Malaysian cockle</name>
    <name type="synonym">Anadara granosa</name>
    <dbReference type="NCBI Taxonomy" id="220873"/>
    <lineage>
        <taxon>Eukaryota</taxon>
        <taxon>Metazoa</taxon>
        <taxon>Spiralia</taxon>
        <taxon>Lophotrochozoa</taxon>
        <taxon>Mollusca</taxon>
        <taxon>Bivalvia</taxon>
        <taxon>Autobranchia</taxon>
        <taxon>Pteriomorphia</taxon>
        <taxon>Arcoida</taxon>
        <taxon>Arcoidea</taxon>
        <taxon>Arcidae</taxon>
        <taxon>Tegillarca</taxon>
    </lineage>
</organism>
<feature type="chain" id="PRO_5047441424" description="Chitin-binding type-4 domain-containing protein" evidence="1">
    <location>
        <begin position="26"/>
        <end position="168"/>
    </location>
</feature>